<name>A0A5B6WJJ9_9ROSI</name>
<proteinExistence type="predicted"/>
<evidence type="ECO:0000256" key="1">
    <source>
        <dbReference type="SAM" id="MobiDB-lite"/>
    </source>
</evidence>
<feature type="region of interest" description="Disordered" evidence="1">
    <location>
        <begin position="53"/>
        <end position="73"/>
    </location>
</feature>
<accession>A0A5B6WJJ9</accession>
<feature type="compositionally biased region" description="Low complexity" evidence="1">
    <location>
        <begin position="58"/>
        <end position="73"/>
    </location>
</feature>
<keyword evidence="3" id="KW-1185">Reference proteome</keyword>
<gene>
    <name evidence="2" type="ORF">EPI10_021422</name>
</gene>
<dbReference type="EMBL" id="SMMG02000003">
    <property type="protein sequence ID" value="KAA3481022.1"/>
    <property type="molecule type" value="Genomic_DNA"/>
</dbReference>
<comment type="caution">
    <text evidence="2">The sequence shown here is derived from an EMBL/GenBank/DDBJ whole genome shotgun (WGS) entry which is preliminary data.</text>
</comment>
<evidence type="ECO:0000313" key="2">
    <source>
        <dbReference type="EMBL" id="KAA3481022.1"/>
    </source>
</evidence>
<dbReference type="Proteomes" id="UP000325315">
    <property type="component" value="Unassembled WGS sequence"/>
</dbReference>
<organism evidence="2 3">
    <name type="scientific">Gossypium australe</name>
    <dbReference type="NCBI Taxonomy" id="47621"/>
    <lineage>
        <taxon>Eukaryota</taxon>
        <taxon>Viridiplantae</taxon>
        <taxon>Streptophyta</taxon>
        <taxon>Embryophyta</taxon>
        <taxon>Tracheophyta</taxon>
        <taxon>Spermatophyta</taxon>
        <taxon>Magnoliopsida</taxon>
        <taxon>eudicotyledons</taxon>
        <taxon>Gunneridae</taxon>
        <taxon>Pentapetalae</taxon>
        <taxon>rosids</taxon>
        <taxon>malvids</taxon>
        <taxon>Malvales</taxon>
        <taxon>Malvaceae</taxon>
        <taxon>Malvoideae</taxon>
        <taxon>Gossypium</taxon>
    </lineage>
</organism>
<sequence length="90" mass="10216">MWVTYQRDTKNSSSIFLYKDTLHSCPKAIQISVGFLFGSTTELFTDSWMSSSADRQTSSSFNPSLPPLSSISSRSRGWFRYDTEQITLDS</sequence>
<evidence type="ECO:0000313" key="3">
    <source>
        <dbReference type="Proteomes" id="UP000325315"/>
    </source>
</evidence>
<dbReference type="AlphaFoldDB" id="A0A5B6WJJ9"/>
<reference evidence="3" key="1">
    <citation type="journal article" date="2019" name="Plant Biotechnol. J.">
        <title>Genome sequencing of the Australian wild diploid species Gossypium australe highlights disease resistance and delayed gland morphogenesis.</title>
        <authorList>
            <person name="Cai Y."/>
            <person name="Cai X."/>
            <person name="Wang Q."/>
            <person name="Wang P."/>
            <person name="Zhang Y."/>
            <person name="Cai C."/>
            <person name="Xu Y."/>
            <person name="Wang K."/>
            <person name="Zhou Z."/>
            <person name="Wang C."/>
            <person name="Geng S."/>
            <person name="Li B."/>
            <person name="Dong Q."/>
            <person name="Hou Y."/>
            <person name="Wang H."/>
            <person name="Ai P."/>
            <person name="Liu Z."/>
            <person name="Yi F."/>
            <person name="Sun M."/>
            <person name="An G."/>
            <person name="Cheng J."/>
            <person name="Zhang Y."/>
            <person name="Shi Q."/>
            <person name="Xie Y."/>
            <person name="Shi X."/>
            <person name="Chang Y."/>
            <person name="Huang F."/>
            <person name="Chen Y."/>
            <person name="Hong S."/>
            <person name="Mi L."/>
            <person name="Sun Q."/>
            <person name="Zhang L."/>
            <person name="Zhou B."/>
            <person name="Peng R."/>
            <person name="Zhang X."/>
            <person name="Liu F."/>
        </authorList>
    </citation>
    <scope>NUCLEOTIDE SEQUENCE [LARGE SCALE GENOMIC DNA]</scope>
    <source>
        <strain evidence="3">cv. PA1801</strain>
    </source>
</reference>
<protein>
    <submittedName>
        <fullName evidence="2">Uncharacterized protein</fullName>
    </submittedName>
</protein>